<dbReference type="RefSeq" id="XP_007928086.1">
    <property type="nucleotide sequence ID" value="XM_007929895.1"/>
</dbReference>
<feature type="region of interest" description="Disordered" evidence="1">
    <location>
        <begin position="29"/>
        <end position="52"/>
    </location>
</feature>
<protein>
    <submittedName>
        <fullName evidence="3">Uncharacterized protein</fullName>
    </submittedName>
</protein>
<sequence length="116" mass="12560">MLGTLLLATFLGAGLSQAKALNERASAQSYCSSNDETSNPESDQDSNSDEMCHNDEHNFVIYKHNYQSSVYSDFHNLQLCRAYGSAAPKTSPATGDSIKATVLLGTNQSECNLICM</sequence>
<name>M2YTK5_PSEFD</name>
<evidence type="ECO:0000256" key="1">
    <source>
        <dbReference type="SAM" id="MobiDB-lite"/>
    </source>
</evidence>
<gene>
    <name evidence="3" type="ORF">MYCFIDRAFT_77014</name>
</gene>
<feature type="chain" id="PRO_5004030206" evidence="2">
    <location>
        <begin position="21"/>
        <end position="116"/>
    </location>
</feature>
<reference evidence="3 4" key="1">
    <citation type="journal article" date="2012" name="PLoS Pathog.">
        <title>Diverse lifestyles and strategies of plant pathogenesis encoded in the genomes of eighteen Dothideomycetes fungi.</title>
        <authorList>
            <person name="Ohm R.A."/>
            <person name="Feau N."/>
            <person name="Henrissat B."/>
            <person name="Schoch C.L."/>
            <person name="Horwitz B.A."/>
            <person name="Barry K.W."/>
            <person name="Condon B.J."/>
            <person name="Copeland A.C."/>
            <person name="Dhillon B."/>
            <person name="Glaser F."/>
            <person name="Hesse C.N."/>
            <person name="Kosti I."/>
            <person name="LaButti K."/>
            <person name="Lindquist E.A."/>
            <person name="Lucas S."/>
            <person name="Salamov A.A."/>
            <person name="Bradshaw R.E."/>
            <person name="Ciuffetti L."/>
            <person name="Hamelin R.C."/>
            <person name="Kema G.H.J."/>
            <person name="Lawrence C."/>
            <person name="Scott J.A."/>
            <person name="Spatafora J.W."/>
            <person name="Turgeon B.G."/>
            <person name="de Wit P.J.G.M."/>
            <person name="Zhong S."/>
            <person name="Goodwin S.B."/>
            <person name="Grigoriev I.V."/>
        </authorList>
    </citation>
    <scope>NUCLEOTIDE SEQUENCE [LARGE SCALE GENOMIC DNA]</scope>
    <source>
        <strain evidence="3 4">CIRAD86</strain>
    </source>
</reference>
<keyword evidence="2" id="KW-0732">Signal</keyword>
<dbReference type="Proteomes" id="UP000016932">
    <property type="component" value="Unassembled WGS sequence"/>
</dbReference>
<proteinExistence type="predicted"/>
<evidence type="ECO:0000313" key="3">
    <source>
        <dbReference type="EMBL" id="EME81085.1"/>
    </source>
</evidence>
<dbReference type="GeneID" id="19341261"/>
<evidence type="ECO:0000313" key="4">
    <source>
        <dbReference type="Proteomes" id="UP000016932"/>
    </source>
</evidence>
<dbReference type="EMBL" id="KB446560">
    <property type="protein sequence ID" value="EME81085.1"/>
    <property type="molecule type" value="Genomic_DNA"/>
</dbReference>
<accession>M2YTK5</accession>
<feature type="signal peptide" evidence="2">
    <location>
        <begin position="1"/>
        <end position="20"/>
    </location>
</feature>
<dbReference type="KEGG" id="pfj:MYCFIDRAFT_77014"/>
<organism evidence="3 4">
    <name type="scientific">Pseudocercospora fijiensis (strain CIRAD86)</name>
    <name type="common">Black leaf streak disease fungus</name>
    <name type="synonym">Mycosphaerella fijiensis</name>
    <dbReference type="NCBI Taxonomy" id="383855"/>
    <lineage>
        <taxon>Eukaryota</taxon>
        <taxon>Fungi</taxon>
        <taxon>Dikarya</taxon>
        <taxon>Ascomycota</taxon>
        <taxon>Pezizomycotina</taxon>
        <taxon>Dothideomycetes</taxon>
        <taxon>Dothideomycetidae</taxon>
        <taxon>Mycosphaerellales</taxon>
        <taxon>Mycosphaerellaceae</taxon>
        <taxon>Pseudocercospora</taxon>
    </lineage>
</organism>
<dbReference type="HOGENOM" id="CLU_2097890_0_0_1"/>
<feature type="compositionally biased region" description="Polar residues" evidence="1">
    <location>
        <begin position="29"/>
        <end position="41"/>
    </location>
</feature>
<evidence type="ECO:0000256" key="2">
    <source>
        <dbReference type="SAM" id="SignalP"/>
    </source>
</evidence>
<keyword evidence="4" id="KW-1185">Reference proteome</keyword>
<dbReference type="VEuPathDB" id="FungiDB:MYCFIDRAFT_77014"/>
<dbReference type="AlphaFoldDB" id="M2YTK5"/>